<dbReference type="Gene3D" id="3.40.30.10">
    <property type="entry name" value="Glutaredoxin"/>
    <property type="match status" value="1"/>
</dbReference>
<dbReference type="CDD" id="cd02947">
    <property type="entry name" value="TRX_family"/>
    <property type="match status" value="1"/>
</dbReference>
<dbReference type="PROSITE" id="PS00194">
    <property type="entry name" value="THIOREDOXIN_1"/>
    <property type="match status" value="1"/>
</dbReference>
<reference evidence="9 10" key="1">
    <citation type="submission" date="2018-02" db="EMBL/GenBank/DDBJ databases">
        <title>Subsurface microbial communities from deep shales in Ohio and West Virginia, USA.</title>
        <authorList>
            <person name="Wrighton K."/>
        </authorList>
    </citation>
    <scope>NUCLEOTIDE SEQUENCE [LARGE SCALE GENOMIC DNA]</scope>
    <source>
        <strain evidence="9 10">OWC-G53F</strain>
    </source>
</reference>
<dbReference type="InterPro" id="IPR013766">
    <property type="entry name" value="Thioredoxin_domain"/>
</dbReference>
<dbReference type="PANTHER" id="PTHR45663">
    <property type="entry name" value="GEO12009P1"/>
    <property type="match status" value="1"/>
</dbReference>
<sequence length="143" mass="16050">MSTLHIVCPHCDTINRIPSERKFQHPRCGQCKEALFTGHPLELTGRNFQRNIERNDIPVVVDFWADWCGPCKTMAPSFAQAAATLEPQVRLAKVNTEREQGIAGQFIIRSIPTLVIFKSGREVTRKSGAMSTADIVRWVNSSI</sequence>
<dbReference type="SUPFAM" id="SSF52833">
    <property type="entry name" value="Thioredoxin-like"/>
    <property type="match status" value="1"/>
</dbReference>
<dbReference type="InterPro" id="IPR017937">
    <property type="entry name" value="Thioredoxin_CS"/>
</dbReference>
<dbReference type="InterPro" id="IPR005746">
    <property type="entry name" value="Thioredoxin"/>
</dbReference>
<keyword evidence="2" id="KW-0813">Transport</keyword>
<comment type="similarity">
    <text evidence="1">Belongs to the thioredoxin family.</text>
</comment>
<evidence type="ECO:0000256" key="1">
    <source>
        <dbReference type="ARBA" id="ARBA00008987"/>
    </source>
</evidence>
<keyword evidence="10" id="KW-1185">Reference proteome</keyword>
<dbReference type="PROSITE" id="PS51352">
    <property type="entry name" value="THIOREDOXIN_2"/>
    <property type="match status" value="1"/>
</dbReference>
<dbReference type="OrthoDB" id="9790390at2"/>
<feature type="domain" description="Thioredoxin" evidence="8">
    <location>
        <begin position="32"/>
        <end position="143"/>
    </location>
</feature>
<dbReference type="RefSeq" id="WP_104424048.1">
    <property type="nucleotide sequence ID" value="NZ_PTIY01000008.1"/>
</dbReference>
<evidence type="ECO:0000259" key="8">
    <source>
        <dbReference type="PROSITE" id="PS51352"/>
    </source>
</evidence>
<dbReference type="NCBIfam" id="NF008229">
    <property type="entry name" value="PRK10996.1"/>
    <property type="match status" value="1"/>
</dbReference>
<keyword evidence="4" id="KW-0249">Electron transport</keyword>
<dbReference type="InterPro" id="IPR036249">
    <property type="entry name" value="Thioredoxin-like_sf"/>
</dbReference>
<keyword evidence="6" id="KW-0676">Redox-active center</keyword>
<dbReference type="EMBL" id="PTIY01000008">
    <property type="protein sequence ID" value="PPK70785.1"/>
    <property type="molecule type" value="Genomic_DNA"/>
</dbReference>
<dbReference type="FunFam" id="3.40.30.10:FF:000001">
    <property type="entry name" value="Thioredoxin"/>
    <property type="match status" value="1"/>
</dbReference>
<evidence type="ECO:0000256" key="7">
    <source>
        <dbReference type="NCBIfam" id="TIGR01068"/>
    </source>
</evidence>
<keyword evidence="5" id="KW-1015">Disulfide bond</keyword>
<dbReference type="InterPro" id="IPR049299">
    <property type="entry name" value="Thio2_N"/>
</dbReference>
<proteinExistence type="inferred from homology"/>
<evidence type="ECO:0000256" key="6">
    <source>
        <dbReference type="ARBA" id="ARBA00023284"/>
    </source>
</evidence>
<dbReference type="GO" id="GO:0015035">
    <property type="term" value="F:protein-disulfide reductase activity"/>
    <property type="evidence" value="ECO:0007669"/>
    <property type="project" value="UniProtKB-UniRule"/>
</dbReference>
<dbReference type="NCBIfam" id="TIGR01068">
    <property type="entry name" value="thioredoxin"/>
    <property type="match status" value="1"/>
</dbReference>
<accession>A0A2S6GZX8</accession>
<dbReference type="PANTHER" id="PTHR45663:SF11">
    <property type="entry name" value="GEO12009P1"/>
    <property type="match status" value="1"/>
</dbReference>
<comment type="caution">
    <text evidence="9">The sequence shown here is derived from an EMBL/GenBank/DDBJ whole genome shotgun (WGS) entry which is preliminary data.</text>
</comment>
<keyword evidence="3" id="KW-0479">Metal-binding</keyword>
<organism evidence="9 10">
    <name type="scientific">Methylobacter tundripaludum</name>
    <dbReference type="NCBI Taxonomy" id="173365"/>
    <lineage>
        <taxon>Bacteria</taxon>
        <taxon>Pseudomonadati</taxon>
        <taxon>Pseudomonadota</taxon>
        <taxon>Gammaproteobacteria</taxon>
        <taxon>Methylococcales</taxon>
        <taxon>Methylococcaceae</taxon>
        <taxon>Methylobacter</taxon>
    </lineage>
</organism>
<dbReference type="GO" id="GO:0005737">
    <property type="term" value="C:cytoplasm"/>
    <property type="evidence" value="ECO:0007669"/>
    <property type="project" value="TreeGrafter"/>
</dbReference>
<dbReference type="PRINTS" id="PR00421">
    <property type="entry name" value="THIOREDOXIN"/>
</dbReference>
<evidence type="ECO:0000256" key="4">
    <source>
        <dbReference type="ARBA" id="ARBA00022982"/>
    </source>
</evidence>
<evidence type="ECO:0000256" key="5">
    <source>
        <dbReference type="ARBA" id="ARBA00023157"/>
    </source>
</evidence>
<evidence type="ECO:0000313" key="10">
    <source>
        <dbReference type="Proteomes" id="UP000238071"/>
    </source>
</evidence>
<dbReference type="AlphaFoldDB" id="A0A2S6GZX8"/>
<name>A0A2S6GZX8_9GAMM</name>
<dbReference type="Pfam" id="PF00085">
    <property type="entry name" value="Thioredoxin"/>
    <property type="match status" value="1"/>
</dbReference>
<dbReference type="Proteomes" id="UP000238071">
    <property type="component" value="Unassembled WGS sequence"/>
</dbReference>
<protein>
    <recommendedName>
        <fullName evidence="7">Thioredoxin</fullName>
    </recommendedName>
</protein>
<evidence type="ECO:0000256" key="3">
    <source>
        <dbReference type="ARBA" id="ARBA00022723"/>
    </source>
</evidence>
<dbReference type="Gene3D" id="2.30.30.380">
    <property type="entry name" value="Zn-finger domain of Sec23/24"/>
    <property type="match status" value="1"/>
</dbReference>
<dbReference type="GO" id="GO:0046872">
    <property type="term" value="F:metal ion binding"/>
    <property type="evidence" value="ECO:0007669"/>
    <property type="project" value="UniProtKB-KW"/>
</dbReference>
<evidence type="ECO:0000313" key="9">
    <source>
        <dbReference type="EMBL" id="PPK70785.1"/>
    </source>
</evidence>
<evidence type="ECO:0000256" key="2">
    <source>
        <dbReference type="ARBA" id="ARBA00022448"/>
    </source>
</evidence>
<gene>
    <name evidence="9" type="ORF">B0F88_108140</name>
</gene>
<dbReference type="Pfam" id="PF21352">
    <property type="entry name" value="Zn_ribbon_Thio2"/>
    <property type="match status" value="1"/>
</dbReference>